<name>A0A2P5A6U2_PARAD</name>
<organism evidence="1 2">
    <name type="scientific">Parasponia andersonii</name>
    <name type="common">Sponia andersonii</name>
    <dbReference type="NCBI Taxonomy" id="3476"/>
    <lineage>
        <taxon>Eukaryota</taxon>
        <taxon>Viridiplantae</taxon>
        <taxon>Streptophyta</taxon>
        <taxon>Embryophyta</taxon>
        <taxon>Tracheophyta</taxon>
        <taxon>Spermatophyta</taxon>
        <taxon>Magnoliopsida</taxon>
        <taxon>eudicotyledons</taxon>
        <taxon>Gunneridae</taxon>
        <taxon>Pentapetalae</taxon>
        <taxon>rosids</taxon>
        <taxon>fabids</taxon>
        <taxon>Rosales</taxon>
        <taxon>Cannabaceae</taxon>
        <taxon>Parasponia</taxon>
    </lineage>
</organism>
<proteinExistence type="predicted"/>
<dbReference type="EMBL" id="JXTB01000841">
    <property type="protein sequence ID" value="PON32264.1"/>
    <property type="molecule type" value="Genomic_DNA"/>
</dbReference>
<sequence length="128" mass="14489">MQLISTNYAVLRFSKQEFAPEGFNLGLEKLHGIGVDVLNNFCSFSGTGGFALYGCCKYITDELDNGDKSNDKLWFLIEEVHMLKELVLRNVLNKEKFVVEDIEEKFKTMEADDVSKIFATLDGILIPI</sequence>
<evidence type="ECO:0000313" key="2">
    <source>
        <dbReference type="Proteomes" id="UP000237105"/>
    </source>
</evidence>
<gene>
    <name evidence="1" type="ORF">PanWU01x14_362890</name>
</gene>
<protein>
    <submittedName>
        <fullName evidence="1">Uncharacterized protein</fullName>
    </submittedName>
</protein>
<dbReference type="AlphaFoldDB" id="A0A2P5A6U2"/>
<dbReference type="Proteomes" id="UP000237105">
    <property type="component" value="Unassembled WGS sequence"/>
</dbReference>
<accession>A0A2P5A6U2</accession>
<evidence type="ECO:0000313" key="1">
    <source>
        <dbReference type="EMBL" id="PON32264.1"/>
    </source>
</evidence>
<comment type="caution">
    <text evidence="1">The sequence shown here is derived from an EMBL/GenBank/DDBJ whole genome shotgun (WGS) entry which is preliminary data.</text>
</comment>
<reference evidence="2" key="1">
    <citation type="submission" date="2016-06" db="EMBL/GenBank/DDBJ databases">
        <title>Parallel loss of symbiosis genes in relatives of nitrogen-fixing non-legume Parasponia.</title>
        <authorList>
            <person name="Van Velzen R."/>
            <person name="Holmer R."/>
            <person name="Bu F."/>
            <person name="Rutten L."/>
            <person name="Van Zeijl A."/>
            <person name="Liu W."/>
            <person name="Santuari L."/>
            <person name="Cao Q."/>
            <person name="Sharma T."/>
            <person name="Shen D."/>
            <person name="Roswanjaya Y."/>
            <person name="Wardhani T."/>
            <person name="Kalhor M.S."/>
            <person name="Jansen J."/>
            <person name="Van den Hoogen J."/>
            <person name="Gungor B."/>
            <person name="Hartog M."/>
            <person name="Hontelez J."/>
            <person name="Verver J."/>
            <person name="Yang W.-C."/>
            <person name="Schijlen E."/>
            <person name="Repin R."/>
            <person name="Schilthuizen M."/>
            <person name="Schranz E."/>
            <person name="Heidstra R."/>
            <person name="Miyata K."/>
            <person name="Fedorova E."/>
            <person name="Kohlen W."/>
            <person name="Bisseling T."/>
            <person name="Smit S."/>
            <person name="Geurts R."/>
        </authorList>
    </citation>
    <scope>NUCLEOTIDE SEQUENCE [LARGE SCALE GENOMIC DNA]</scope>
    <source>
        <strain evidence="2">cv. WU1-14</strain>
    </source>
</reference>
<keyword evidence="2" id="KW-1185">Reference proteome</keyword>